<dbReference type="PANTHER" id="PTHR13617:SF14">
    <property type="entry name" value="PROTEIN ABHD18"/>
    <property type="match status" value="1"/>
</dbReference>
<dbReference type="Proteomes" id="UP000663823">
    <property type="component" value="Unassembled WGS sequence"/>
</dbReference>
<dbReference type="InterPro" id="IPR019149">
    <property type="entry name" value="ABHD18"/>
</dbReference>
<dbReference type="PANTHER" id="PTHR13617">
    <property type="entry name" value="PROTEIN ABHD18"/>
    <property type="match status" value="1"/>
</dbReference>
<proteinExistence type="predicted"/>
<accession>A0A820KF95</accession>
<evidence type="ECO:0000313" key="1">
    <source>
        <dbReference type="EMBL" id="CAF4342611.1"/>
    </source>
</evidence>
<comment type="caution">
    <text evidence="1">The sequence shown here is derived from an EMBL/GenBank/DDBJ whole genome shotgun (WGS) entry which is preliminary data.</text>
</comment>
<reference evidence="1" key="1">
    <citation type="submission" date="2021-02" db="EMBL/GenBank/DDBJ databases">
        <authorList>
            <person name="Nowell W R."/>
        </authorList>
    </citation>
    <scope>NUCLEOTIDE SEQUENCE</scope>
</reference>
<feature type="non-terminal residue" evidence="1">
    <location>
        <position position="72"/>
    </location>
</feature>
<name>A0A820KF95_9BILA</name>
<gene>
    <name evidence="1" type="ORF">OTI717_LOCUS43294</name>
</gene>
<evidence type="ECO:0000313" key="2">
    <source>
        <dbReference type="Proteomes" id="UP000663823"/>
    </source>
</evidence>
<dbReference type="Pfam" id="PF09752">
    <property type="entry name" value="ABHD18"/>
    <property type="match status" value="1"/>
</dbReference>
<dbReference type="EMBL" id="CAJOAX010060777">
    <property type="protein sequence ID" value="CAF4342611.1"/>
    <property type="molecule type" value="Genomic_DNA"/>
</dbReference>
<organism evidence="1 2">
    <name type="scientific">Rotaria sordida</name>
    <dbReference type="NCBI Taxonomy" id="392033"/>
    <lineage>
        <taxon>Eukaryota</taxon>
        <taxon>Metazoa</taxon>
        <taxon>Spiralia</taxon>
        <taxon>Gnathifera</taxon>
        <taxon>Rotifera</taxon>
        <taxon>Eurotatoria</taxon>
        <taxon>Bdelloidea</taxon>
        <taxon>Philodinida</taxon>
        <taxon>Philodinidae</taxon>
        <taxon>Rotaria</taxon>
    </lineage>
</organism>
<sequence>ANYLLHLVAPQVATAHFQLVLPRDHRFGSILLENSYYGLRKPPDQSRSSLLYVTDLYIMDKALVLETFVLLH</sequence>
<dbReference type="AlphaFoldDB" id="A0A820KF95"/>
<protein>
    <submittedName>
        <fullName evidence="1">Uncharacterized protein</fullName>
    </submittedName>
</protein>